<keyword evidence="4 7" id="KW-0472">Membrane</keyword>
<feature type="domain" description="Ig-like" evidence="12">
    <location>
        <begin position="188"/>
        <end position="282"/>
    </location>
</feature>
<evidence type="ECO:0000256" key="8">
    <source>
        <dbReference type="SAM" id="SignalP"/>
    </source>
</evidence>
<feature type="transmembrane region" description="Helical" evidence="7">
    <location>
        <begin position="1697"/>
        <end position="1718"/>
    </location>
</feature>
<dbReference type="SMART" id="SM00303">
    <property type="entry name" value="GPS"/>
    <property type="match status" value="1"/>
</dbReference>
<dbReference type="PANTHER" id="PTHR47767">
    <property type="entry name" value="ADHESION G PROTEIN-COUPLED RECEPTOR G7"/>
    <property type="match status" value="1"/>
</dbReference>
<evidence type="ECO:0000256" key="2">
    <source>
        <dbReference type="ARBA" id="ARBA00022692"/>
    </source>
</evidence>
<feature type="signal peptide" evidence="8">
    <location>
        <begin position="1"/>
        <end position="23"/>
    </location>
</feature>
<dbReference type="Pfam" id="PF00059">
    <property type="entry name" value="Lectin_C"/>
    <property type="match status" value="2"/>
</dbReference>
<evidence type="ECO:0000256" key="3">
    <source>
        <dbReference type="ARBA" id="ARBA00022989"/>
    </source>
</evidence>
<dbReference type="InterPro" id="IPR046338">
    <property type="entry name" value="GAIN_dom_sf"/>
</dbReference>
<dbReference type="EMBL" id="WJBH02000005">
    <property type="protein sequence ID" value="KAI9558880.1"/>
    <property type="molecule type" value="Genomic_DNA"/>
</dbReference>
<feature type="transmembrane region" description="Helical" evidence="7">
    <location>
        <begin position="1513"/>
        <end position="1531"/>
    </location>
</feature>
<dbReference type="CDD" id="cd00037">
    <property type="entry name" value="CLECT"/>
    <property type="match status" value="1"/>
</dbReference>
<keyword evidence="3 7" id="KW-1133">Transmembrane helix</keyword>
<comment type="caution">
    <text evidence="13">The sequence shown here is derived from an EMBL/GenBank/DDBJ whole genome shotgun (WGS) entry which is preliminary data.</text>
</comment>
<dbReference type="GO" id="GO:0016020">
    <property type="term" value="C:membrane"/>
    <property type="evidence" value="ECO:0007669"/>
    <property type="project" value="UniProtKB-SubCell"/>
</dbReference>
<feature type="domain" description="G-protein coupled receptors family 2 profile 2" evidence="11">
    <location>
        <begin position="1477"/>
        <end position="1721"/>
    </location>
</feature>
<comment type="subcellular location">
    <subcellularLocation>
        <location evidence="1">Membrane</location>
        <topology evidence="1">Multi-pass membrane protein</topology>
    </subcellularLocation>
</comment>
<dbReference type="Pfam" id="PF00002">
    <property type="entry name" value="7tm_2"/>
    <property type="match status" value="1"/>
</dbReference>
<evidence type="ECO:0000256" key="7">
    <source>
        <dbReference type="SAM" id="Phobius"/>
    </source>
</evidence>
<dbReference type="InterPro" id="IPR016186">
    <property type="entry name" value="C-type_lectin-like/link_sf"/>
</dbReference>
<dbReference type="InterPro" id="IPR017981">
    <property type="entry name" value="GPCR_2-like_7TM"/>
</dbReference>
<evidence type="ECO:0000259" key="12">
    <source>
        <dbReference type="PROSITE" id="PS50835"/>
    </source>
</evidence>
<evidence type="ECO:0000256" key="1">
    <source>
        <dbReference type="ARBA" id="ARBA00004141"/>
    </source>
</evidence>
<evidence type="ECO:0000259" key="9">
    <source>
        <dbReference type="PROSITE" id="PS50041"/>
    </source>
</evidence>
<dbReference type="PROSITE" id="PS50835">
    <property type="entry name" value="IG_LIKE"/>
    <property type="match status" value="1"/>
</dbReference>
<keyword evidence="5" id="KW-1015">Disulfide bond</keyword>
<dbReference type="Gene3D" id="1.20.1070.10">
    <property type="entry name" value="Rhodopsin 7-helix transmembrane proteins"/>
    <property type="match status" value="1"/>
</dbReference>
<evidence type="ECO:0000313" key="14">
    <source>
        <dbReference type="Proteomes" id="UP000820818"/>
    </source>
</evidence>
<reference evidence="13 14" key="1">
    <citation type="submission" date="2022-05" db="EMBL/GenBank/DDBJ databases">
        <title>A multi-omics perspective on studying reproductive biology in Daphnia sinensis.</title>
        <authorList>
            <person name="Jia J."/>
        </authorList>
    </citation>
    <scope>NUCLEOTIDE SEQUENCE [LARGE SCALE GENOMIC DNA]</scope>
    <source>
        <strain evidence="13 14">WSL</strain>
    </source>
</reference>
<dbReference type="Pfam" id="PF01825">
    <property type="entry name" value="GPS"/>
    <property type="match status" value="1"/>
</dbReference>
<feature type="transmembrane region" description="Helical" evidence="7">
    <location>
        <begin position="1623"/>
        <end position="1648"/>
    </location>
</feature>
<feature type="transmembrane region" description="Helical" evidence="7">
    <location>
        <begin position="1543"/>
        <end position="1561"/>
    </location>
</feature>
<feature type="region of interest" description="Disordered" evidence="6">
    <location>
        <begin position="1738"/>
        <end position="1804"/>
    </location>
</feature>
<accession>A0AAD5LA62</accession>
<evidence type="ECO:0000259" key="10">
    <source>
        <dbReference type="PROSITE" id="PS50221"/>
    </source>
</evidence>
<gene>
    <name evidence="13" type="ORF">GHT06_015669</name>
</gene>
<dbReference type="Gene3D" id="2.60.220.50">
    <property type="match status" value="1"/>
</dbReference>
<evidence type="ECO:0000256" key="5">
    <source>
        <dbReference type="ARBA" id="ARBA00023157"/>
    </source>
</evidence>
<evidence type="ECO:0000256" key="6">
    <source>
        <dbReference type="SAM" id="MobiDB-lite"/>
    </source>
</evidence>
<feature type="domain" description="C-type lectin" evidence="9">
    <location>
        <begin position="52"/>
        <end position="154"/>
    </location>
</feature>
<dbReference type="InterPro" id="IPR057244">
    <property type="entry name" value="GAIN_B"/>
</dbReference>
<sequence length="1804" mass="205745">MHPKGRPFLHLVFLCAMVSLTAAQFWNSSTDTSLSISVPEERDENNVTIPRRLSWQKASEHCNRLNGGLPRTNHFDLLFNSSVWIAEQPIWIGLSWIEGRLQWMGHVPMEELNMTAIQYYAERRVDTAKSCYSMDQNKVITETSCHQQLPFACVMVAVGEEEEEENTSGRDIFVDVIPIGGNHRLHSPFLVIEPSIVEGSDLYCRVAGLTNCVRYHFRWLRNGAFKSEFDGNVSISDSNFGFGSGEASLNAKTLWWILNWTGRVACEVVCASSGKTYRSKETILVLPQSVSLRVEFQFKTINFSAMQNYFEMFMQPELRNQTGVPPQRLPVFHMDYPPFLSYPENSTNTYSFYVHWASMDPNGTLKLSVFLRNVRISDTSNYWMNLADGVGKKYVQYFQNIQVIMLNYCLHGETDPTLVFANQATSATVLSNSHYRDEDLEECYYASRQCKADWFNSTRFEERTITSEVCLNCMASFHKFKERCSKIMKPLPFSKSIAQCLAEYQNDEVDELWQMSEWIRLAFDWIDENKKSSTSKTLDLDQLWIPVQRRTNLGPLRPVWPWTNFEGKEELVESSWGEELLDIVGRLGLLADWSKLNASLSCLKLDTKTRMLESALCTENIPMICIRPRLKSVYSTVSNSSIENFTRNSQCPLGWITSTLFVGRNYCYKLFGGEEVTFDEAEVECRKGGGHLAIAPEHSTSVVLLHMFHDNFSDRRGGHVWIGLKRNPDGFKWIDHSSWTYQHQVDWRDGEPENENTYGVAINIYGSFGSRLIASWDPMPKERRLRRFLCQQEIFPQRQLSLQMQLNYVFKPFVSIQQTPLHLREIDRQTEIYNRTLLEEIQPREVADNEPPSLSILTCFLENSTFTSNYGALNQTSVNYSVISHADTRNVNMMEWRAIETSCETWKEWSTENLKASWVMSHMEHGFFSYIVTLKHRTEQYRTEHHDATFRASSFQRASYKHLSVHDTFMHQFFKIHPQYVGQFVHPADPVAFEAEPSSSKSLLIKYRIVMMFNAGLAARKKRVVNGMDNREPTPPSREEIFLEDLRSYFSSNFNPSFDGPFSGKLEFVNVRSADFCPSESTTVDGKLTWPRAAIGSRVTPIPHCVTQDGHMLRRRCLGNQFTGGYWESLDQYQDGCVKTSPLFDQLYSSRWMLEELGRRSTLETIRQSTSNWNPNPAELELVADSLFKLSTHKPDEVPNKEEVDNFNAILHQINSLKMETLIGAQQSSTFSSDLSGAIEHFFASINMADQDGQRNVSTLQRFNLELPFVAVTSWERSTEHKSDTVIGLTVSTDESGIVQSDALFNSATFEKIQESNVTALLLFQTAFNQREQVMFVAYPDSRLVDASAASGRFSSAVFMPESSYPPRWRQSDLLFTGNGGMIQVKLFPLPHPLTKPLTLFFRPKIPTTAENRHHLRCVFWDEKINLGNGGWSTDGCWLEGSRNGMEVCHCNHLSTFTLLVSRSEKELQSTVHGAILNFITLLGSSASILGLLLILTTFAIFPTWRKPLGHKFLVQLSAALVLLLIIFIAGVDRVDNSKGCRATAIFLHYFLLATFCWMTIEAYHQYQRLVKVFGTYMPRFLLKATVLAWTVPLVPVIIVLIYDVDSYTGSEGYCWIRPTVFYVAVLVPVIILFLINFILFVLVVRSIAASGRGLRTNQSESKQAKEKFVASLMNFILLGMSWIFGFFAIGPTNSVIFSYLFCITTTFQGFFLFVLYVGRDPSARQLWLNWFGFGKSDSNSQKKSKATASSTGGNYSHGESHSTTSTAVSDSVSTSVSSNSREQKNKGINKRLLQPQQEVSTSV</sequence>
<keyword evidence="14" id="KW-1185">Reference proteome</keyword>
<evidence type="ECO:0000256" key="4">
    <source>
        <dbReference type="ARBA" id="ARBA00023136"/>
    </source>
</evidence>
<feature type="chain" id="PRO_5042286085" evidence="8">
    <location>
        <begin position="24"/>
        <end position="1804"/>
    </location>
</feature>
<dbReference type="SUPFAM" id="SSF81321">
    <property type="entry name" value="Family A G protein-coupled receptor-like"/>
    <property type="match status" value="1"/>
</dbReference>
<dbReference type="InterPro" id="IPR016187">
    <property type="entry name" value="CTDL_fold"/>
</dbReference>
<dbReference type="SMART" id="SM00034">
    <property type="entry name" value="CLECT"/>
    <property type="match status" value="2"/>
</dbReference>
<dbReference type="Proteomes" id="UP000820818">
    <property type="component" value="Linkage Group LG5"/>
</dbReference>
<dbReference type="InterPro" id="IPR001304">
    <property type="entry name" value="C-type_lectin-like"/>
</dbReference>
<feature type="compositionally biased region" description="Polar residues" evidence="6">
    <location>
        <begin position="1795"/>
        <end position="1804"/>
    </location>
</feature>
<dbReference type="PRINTS" id="PR00249">
    <property type="entry name" value="GPCRSECRETIN"/>
</dbReference>
<dbReference type="PROSITE" id="PS50041">
    <property type="entry name" value="C_TYPE_LECTIN_2"/>
    <property type="match status" value="2"/>
</dbReference>
<organism evidence="13 14">
    <name type="scientific">Daphnia sinensis</name>
    <dbReference type="NCBI Taxonomy" id="1820382"/>
    <lineage>
        <taxon>Eukaryota</taxon>
        <taxon>Metazoa</taxon>
        <taxon>Ecdysozoa</taxon>
        <taxon>Arthropoda</taxon>
        <taxon>Crustacea</taxon>
        <taxon>Branchiopoda</taxon>
        <taxon>Diplostraca</taxon>
        <taxon>Cladocera</taxon>
        <taxon>Anomopoda</taxon>
        <taxon>Daphniidae</taxon>
        <taxon>Daphnia</taxon>
        <taxon>Daphnia similis group</taxon>
    </lineage>
</organism>
<dbReference type="InterPro" id="IPR000832">
    <property type="entry name" value="GPCR_2_secretin-like"/>
</dbReference>
<feature type="transmembrane region" description="Helical" evidence="7">
    <location>
        <begin position="1669"/>
        <end position="1691"/>
    </location>
</feature>
<dbReference type="CDD" id="cd15040">
    <property type="entry name" value="7tmB2_Adhesion"/>
    <property type="match status" value="1"/>
</dbReference>
<dbReference type="Gene3D" id="3.10.100.10">
    <property type="entry name" value="Mannose-Binding Protein A, subunit A"/>
    <property type="match status" value="2"/>
</dbReference>
<dbReference type="SUPFAM" id="SSF56436">
    <property type="entry name" value="C-type lectin-like"/>
    <property type="match status" value="2"/>
</dbReference>
<dbReference type="PANTHER" id="PTHR47767:SF1">
    <property type="entry name" value="ADHESION G PROTEIN-COUPLED RECEPTOR G7"/>
    <property type="match status" value="1"/>
</dbReference>
<feature type="transmembrane region" description="Helical" evidence="7">
    <location>
        <begin position="1476"/>
        <end position="1501"/>
    </location>
</feature>
<name>A0AAD5LA62_9CRUS</name>
<dbReference type="PROSITE" id="PS50221">
    <property type="entry name" value="GAIN_B"/>
    <property type="match status" value="1"/>
</dbReference>
<dbReference type="GO" id="GO:0004930">
    <property type="term" value="F:G protein-coupled receptor activity"/>
    <property type="evidence" value="ECO:0007669"/>
    <property type="project" value="InterPro"/>
</dbReference>
<protein>
    <submittedName>
        <fullName evidence="13">Uncharacterized protein</fullName>
    </submittedName>
</protein>
<feature type="compositionally biased region" description="Low complexity" evidence="6">
    <location>
        <begin position="1762"/>
        <end position="1781"/>
    </location>
</feature>
<dbReference type="FunFam" id="1.20.1070.10:FF:000290">
    <property type="entry name" value="GG11888"/>
    <property type="match status" value="1"/>
</dbReference>
<dbReference type="GO" id="GO:0007166">
    <property type="term" value="P:cell surface receptor signaling pathway"/>
    <property type="evidence" value="ECO:0007669"/>
    <property type="project" value="InterPro"/>
</dbReference>
<feature type="domain" description="C-type lectin" evidence="9">
    <location>
        <begin position="663"/>
        <end position="777"/>
    </location>
</feature>
<dbReference type="InterPro" id="IPR000203">
    <property type="entry name" value="GPS"/>
</dbReference>
<dbReference type="PROSITE" id="PS50261">
    <property type="entry name" value="G_PROTEIN_RECEP_F2_4"/>
    <property type="match status" value="1"/>
</dbReference>
<proteinExistence type="predicted"/>
<evidence type="ECO:0000259" key="11">
    <source>
        <dbReference type="PROSITE" id="PS50261"/>
    </source>
</evidence>
<feature type="domain" description="GAIN-B" evidence="10">
    <location>
        <begin position="1276"/>
        <end position="1467"/>
    </location>
</feature>
<feature type="transmembrane region" description="Helical" evidence="7">
    <location>
        <begin position="1581"/>
        <end position="1603"/>
    </location>
</feature>
<keyword evidence="8" id="KW-0732">Signal</keyword>
<evidence type="ECO:0000313" key="13">
    <source>
        <dbReference type="EMBL" id="KAI9558880.1"/>
    </source>
</evidence>
<keyword evidence="2 7" id="KW-0812">Transmembrane</keyword>
<dbReference type="InterPro" id="IPR007110">
    <property type="entry name" value="Ig-like_dom"/>
</dbReference>
<dbReference type="InterPro" id="IPR053066">
    <property type="entry name" value="ADGR_G7"/>
</dbReference>